<feature type="transmembrane region" description="Helical" evidence="7">
    <location>
        <begin position="111"/>
        <end position="133"/>
    </location>
</feature>
<feature type="transmembrane region" description="Helical" evidence="7">
    <location>
        <begin position="175"/>
        <end position="194"/>
    </location>
</feature>
<dbReference type="InterPro" id="IPR050925">
    <property type="entry name" value="Rhomboid_protease_S54"/>
</dbReference>
<evidence type="ECO:0000259" key="8">
    <source>
        <dbReference type="Pfam" id="PF01694"/>
    </source>
</evidence>
<gene>
    <name evidence="9" type="ORF">GALL_173130</name>
</gene>
<keyword evidence="5 7" id="KW-1133">Transmembrane helix</keyword>
<evidence type="ECO:0000256" key="4">
    <source>
        <dbReference type="ARBA" id="ARBA00022801"/>
    </source>
</evidence>
<comment type="subcellular location">
    <subcellularLocation>
        <location evidence="1">Membrane</location>
        <topology evidence="1">Multi-pass membrane protein</topology>
    </subcellularLocation>
</comment>
<evidence type="ECO:0000256" key="2">
    <source>
        <dbReference type="ARBA" id="ARBA00009045"/>
    </source>
</evidence>
<dbReference type="GO" id="GO:0016020">
    <property type="term" value="C:membrane"/>
    <property type="evidence" value="ECO:0007669"/>
    <property type="project" value="UniProtKB-SubCell"/>
</dbReference>
<dbReference type="InterPro" id="IPR035952">
    <property type="entry name" value="Rhomboid-like_sf"/>
</dbReference>
<keyword evidence="6 7" id="KW-0472">Membrane</keyword>
<sequence length="212" mass="24245">MLTITIAIILLTCIISFTSFSNEKLLNDLIFYPPAITHHNQWYRFVTCGLIHADIAHLGFNMYSFYMFGEIIEEYFSKIYGEKGKVMFLILYVSALVVCLLPTYFNNKENYHYRSLGASGAVSAIVFAFIFLAPLQGIGLMFIPVHFPAFIFGIVYLIVSAYLANRGESHINHSAHFWGAVYGIVFLIVTCQFLSDFRPIDNFIFEIKSYFS</sequence>
<keyword evidence="3 7" id="KW-0812">Transmembrane</keyword>
<comment type="similarity">
    <text evidence="2">Belongs to the peptidase S54 family.</text>
</comment>
<dbReference type="AlphaFoldDB" id="A0A1J5SKK4"/>
<accession>A0A1J5SKK4</accession>
<dbReference type="Pfam" id="PF01694">
    <property type="entry name" value="Rhomboid"/>
    <property type="match status" value="1"/>
</dbReference>
<dbReference type="PANTHER" id="PTHR43731:SF14">
    <property type="entry name" value="PRESENILIN-ASSOCIATED RHOMBOID-LIKE PROTEIN, MITOCHONDRIAL"/>
    <property type="match status" value="1"/>
</dbReference>
<dbReference type="EMBL" id="MLJW01000093">
    <property type="protein sequence ID" value="OIR00622.1"/>
    <property type="molecule type" value="Genomic_DNA"/>
</dbReference>
<keyword evidence="4" id="KW-0378">Hydrolase</keyword>
<reference evidence="9" key="1">
    <citation type="submission" date="2016-10" db="EMBL/GenBank/DDBJ databases">
        <title>Sequence of Gallionella enrichment culture.</title>
        <authorList>
            <person name="Poehlein A."/>
            <person name="Muehling M."/>
            <person name="Daniel R."/>
        </authorList>
    </citation>
    <scope>NUCLEOTIDE SEQUENCE</scope>
</reference>
<evidence type="ECO:0000256" key="3">
    <source>
        <dbReference type="ARBA" id="ARBA00022692"/>
    </source>
</evidence>
<dbReference type="InterPro" id="IPR022764">
    <property type="entry name" value="Peptidase_S54_rhomboid_dom"/>
</dbReference>
<evidence type="ECO:0000256" key="7">
    <source>
        <dbReference type="SAM" id="Phobius"/>
    </source>
</evidence>
<protein>
    <submittedName>
        <fullName evidence="9">Intramembrane serine protease GlpG</fullName>
    </submittedName>
</protein>
<feature type="transmembrane region" description="Helical" evidence="7">
    <location>
        <begin position="140"/>
        <end position="163"/>
    </location>
</feature>
<dbReference type="PANTHER" id="PTHR43731">
    <property type="entry name" value="RHOMBOID PROTEASE"/>
    <property type="match status" value="1"/>
</dbReference>
<feature type="transmembrane region" description="Helical" evidence="7">
    <location>
        <begin position="42"/>
        <end position="66"/>
    </location>
</feature>
<dbReference type="GO" id="GO:0006508">
    <property type="term" value="P:proteolysis"/>
    <property type="evidence" value="ECO:0007669"/>
    <property type="project" value="UniProtKB-KW"/>
</dbReference>
<evidence type="ECO:0000313" key="9">
    <source>
        <dbReference type="EMBL" id="OIR00622.1"/>
    </source>
</evidence>
<evidence type="ECO:0000256" key="6">
    <source>
        <dbReference type="ARBA" id="ARBA00023136"/>
    </source>
</evidence>
<proteinExistence type="inferred from homology"/>
<organism evidence="9">
    <name type="scientific">mine drainage metagenome</name>
    <dbReference type="NCBI Taxonomy" id="410659"/>
    <lineage>
        <taxon>unclassified sequences</taxon>
        <taxon>metagenomes</taxon>
        <taxon>ecological metagenomes</taxon>
    </lineage>
</organism>
<feature type="domain" description="Peptidase S54 rhomboid" evidence="8">
    <location>
        <begin position="40"/>
        <end position="192"/>
    </location>
</feature>
<dbReference type="SUPFAM" id="SSF144091">
    <property type="entry name" value="Rhomboid-like"/>
    <property type="match status" value="1"/>
</dbReference>
<feature type="transmembrane region" description="Helical" evidence="7">
    <location>
        <begin position="86"/>
        <end position="105"/>
    </location>
</feature>
<dbReference type="GO" id="GO:0004252">
    <property type="term" value="F:serine-type endopeptidase activity"/>
    <property type="evidence" value="ECO:0007669"/>
    <property type="project" value="InterPro"/>
</dbReference>
<keyword evidence="9" id="KW-0645">Protease</keyword>
<evidence type="ECO:0000256" key="1">
    <source>
        <dbReference type="ARBA" id="ARBA00004141"/>
    </source>
</evidence>
<comment type="caution">
    <text evidence="9">The sequence shown here is derived from an EMBL/GenBank/DDBJ whole genome shotgun (WGS) entry which is preliminary data.</text>
</comment>
<name>A0A1J5SKK4_9ZZZZ</name>
<evidence type="ECO:0000256" key="5">
    <source>
        <dbReference type="ARBA" id="ARBA00022989"/>
    </source>
</evidence>
<dbReference type="Gene3D" id="1.20.1540.10">
    <property type="entry name" value="Rhomboid-like"/>
    <property type="match status" value="1"/>
</dbReference>